<dbReference type="PROSITE" id="PS51225">
    <property type="entry name" value="MARVEL"/>
    <property type="match status" value="1"/>
</dbReference>
<keyword evidence="4 5" id="KW-0472">Membrane</keyword>
<evidence type="ECO:0000256" key="6">
    <source>
        <dbReference type="SAM" id="Phobius"/>
    </source>
</evidence>
<evidence type="ECO:0000259" key="7">
    <source>
        <dbReference type="PROSITE" id="PS51225"/>
    </source>
</evidence>
<keyword evidence="2 5" id="KW-0812">Transmembrane</keyword>
<keyword evidence="3 6" id="KW-1133">Transmembrane helix</keyword>
<dbReference type="PANTHER" id="PTHR22776">
    <property type="entry name" value="MARVEL-CONTAINING POTENTIAL LIPID RAFT-ASSOCIATED PROTEIN"/>
    <property type="match status" value="1"/>
</dbReference>
<name>L7MIS0_RHIPC</name>
<feature type="transmembrane region" description="Helical" evidence="6">
    <location>
        <begin position="119"/>
        <end position="140"/>
    </location>
</feature>
<evidence type="ECO:0000256" key="4">
    <source>
        <dbReference type="ARBA" id="ARBA00023136"/>
    </source>
</evidence>
<evidence type="ECO:0000256" key="2">
    <source>
        <dbReference type="ARBA" id="ARBA00022692"/>
    </source>
</evidence>
<evidence type="ECO:0000256" key="3">
    <source>
        <dbReference type="ARBA" id="ARBA00022989"/>
    </source>
</evidence>
<feature type="domain" description="MARVEL" evidence="7">
    <location>
        <begin position="86"/>
        <end position="221"/>
    </location>
</feature>
<protein>
    <submittedName>
        <fullName evidence="8">Putative members of chemokine-like factor super family</fullName>
    </submittedName>
</protein>
<reference evidence="8" key="1">
    <citation type="submission" date="2012-11" db="EMBL/GenBank/DDBJ databases">
        <authorList>
            <person name="Lucero-Rivera Y.E."/>
            <person name="Tovar-Ramirez D."/>
        </authorList>
    </citation>
    <scope>NUCLEOTIDE SEQUENCE</scope>
    <source>
        <tissue evidence="8">Salivary gland</tissue>
    </source>
</reference>
<feature type="transmembrane region" description="Helical" evidence="6">
    <location>
        <begin position="93"/>
        <end position="113"/>
    </location>
</feature>
<evidence type="ECO:0000313" key="8">
    <source>
        <dbReference type="EMBL" id="JAA63054.1"/>
    </source>
</evidence>
<organism evidence="8">
    <name type="scientific">Rhipicephalus pulchellus</name>
    <name type="common">Yellow backed tick</name>
    <name type="synonym">Dermacentor pulchellus</name>
    <dbReference type="NCBI Taxonomy" id="72859"/>
    <lineage>
        <taxon>Eukaryota</taxon>
        <taxon>Metazoa</taxon>
        <taxon>Ecdysozoa</taxon>
        <taxon>Arthropoda</taxon>
        <taxon>Chelicerata</taxon>
        <taxon>Arachnida</taxon>
        <taxon>Acari</taxon>
        <taxon>Parasitiformes</taxon>
        <taxon>Ixodida</taxon>
        <taxon>Ixodoidea</taxon>
        <taxon>Ixodidae</taxon>
        <taxon>Rhipicephalinae</taxon>
        <taxon>Rhipicephalus</taxon>
        <taxon>Rhipicephalus</taxon>
    </lineage>
</organism>
<dbReference type="InterPro" id="IPR008253">
    <property type="entry name" value="Marvel"/>
</dbReference>
<proteinExistence type="evidence at transcript level"/>
<dbReference type="InterPro" id="IPR050578">
    <property type="entry name" value="MARVEL-CKLF_proteins"/>
</dbReference>
<dbReference type="PANTHER" id="PTHR22776:SF97">
    <property type="entry name" value="RE01453P"/>
    <property type="match status" value="1"/>
</dbReference>
<evidence type="ECO:0000256" key="5">
    <source>
        <dbReference type="PROSITE-ProRule" id="PRU00581"/>
    </source>
</evidence>
<dbReference type="AlphaFoldDB" id="L7MIS0"/>
<dbReference type="Pfam" id="PF01284">
    <property type="entry name" value="MARVEL"/>
    <property type="match status" value="1"/>
</dbReference>
<accession>L7MIS0</accession>
<sequence>PAPVARGSVGDIRSALPRDIPVHIRKAPLPFIRRVLMLQEMTRDAEMNNQNTQKTETNTSRSARVTATVKVEPVAVGEGLRLNPYYFKTVPGILKLIQVLFGMICLGCASPALIGYARFFLFVAALCYIVTVLLCIIYVLGVNTALSALPWLLGELAYTVTAVVLYIIASVTQLVSQSSYYETWPTMFSALNGQYIAAGVFGLLQAIVYGAGAFLLFQDWKATRPPPPPPQPPRPTN</sequence>
<feature type="transmembrane region" description="Helical" evidence="6">
    <location>
        <begin position="152"/>
        <end position="175"/>
    </location>
</feature>
<reference evidence="8" key="2">
    <citation type="journal article" date="2015" name="J. Proteomics">
        <title>Sexual differences in the sialomes of the zebra tick, Rhipicephalus pulchellus.</title>
        <authorList>
            <person name="Tan A.W."/>
            <person name="Francischetti I.M."/>
            <person name="Slovak M."/>
            <person name="Kini R.M."/>
            <person name="Ribeiro J.M."/>
        </authorList>
    </citation>
    <scope>NUCLEOTIDE SEQUENCE</scope>
    <source>
        <tissue evidence="8">Salivary gland</tissue>
    </source>
</reference>
<dbReference type="GO" id="GO:0016020">
    <property type="term" value="C:membrane"/>
    <property type="evidence" value="ECO:0007669"/>
    <property type="project" value="UniProtKB-SubCell"/>
</dbReference>
<feature type="transmembrane region" description="Helical" evidence="6">
    <location>
        <begin position="195"/>
        <end position="217"/>
    </location>
</feature>
<comment type="subcellular location">
    <subcellularLocation>
        <location evidence="1">Membrane</location>
        <topology evidence="1">Multi-pass membrane protein</topology>
    </subcellularLocation>
</comment>
<feature type="non-terminal residue" evidence="8">
    <location>
        <position position="1"/>
    </location>
</feature>
<dbReference type="EMBL" id="GACK01001980">
    <property type="protein sequence ID" value="JAA63054.1"/>
    <property type="molecule type" value="mRNA"/>
</dbReference>
<evidence type="ECO:0000256" key="1">
    <source>
        <dbReference type="ARBA" id="ARBA00004141"/>
    </source>
</evidence>